<organism evidence="8 9">
    <name type="scientific">Neomoorella glycerini</name>
    <dbReference type="NCBI Taxonomy" id="55779"/>
    <lineage>
        <taxon>Bacteria</taxon>
        <taxon>Bacillati</taxon>
        <taxon>Bacillota</taxon>
        <taxon>Clostridia</taxon>
        <taxon>Neomoorellales</taxon>
        <taxon>Neomoorellaceae</taxon>
        <taxon>Neomoorella</taxon>
    </lineage>
</organism>
<evidence type="ECO:0000313" key="9">
    <source>
        <dbReference type="Proteomes" id="UP000425916"/>
    </source>
</evidence>
<dbReference type="OrthoDB" id="9812992at2"/>
<evidence type="ECO:0000256" key="1">
    <source>
        <dbReference type="ARBA" id="ARBA00022679"/>
    </source>
</evidence>
<dbReference type="InterPro" id="IPR036554">
    <property type="entry name" value="GHMP_kinase_C_sf"/>
</dbReference>
<keyword evidence="4" id="KW-0067">ATP-binding</keyword>
<evidence type="ECO:0000256" key="4">
    <source>
        <dbReference type="ARBA" id="ARBA00022840"/>
    </source>
</evidence>
<dbReference type="Gene3D" id="3.30.230.120">
    <property type="match status" value="1"/>
</dbReference>
<dbReference type="GO" id="GO:0042352">
    <property type="term" value="P:GDP-L-fucose salvage"/>
    <property type="evidence" value="ECO:0007669"/>
    <property type="project" value="TreeGrafter"/>
</dbReference>
<keyword evidence="9" id="KW-1185">Reference proteome</keyword>
<dbReference type="PRINTS" id="PR00960">
    <property type="entry name" value="LMBPPROTEIN"/>
</dbReference>
<evidence type="ECO:0000256" key="3">
    <source>
        <dbReference type="ARBA" id="ARBA00022777"/>
    </source>
</evidence>
<keyword evidence="2" id="KW-0547">Nucleotide-binding</keyword>
<dbReference type="InterPro" id="IPR052203">
    <property type="entry name" value="GHMP_Kinase-Related"/>
</dbReference>
<keyword evidence="1 8" id="KW-0808">Transferase</keyword>
<dbReference type="Pfam" id="PF08544">
    <property type="entry name" value="GHMP_kinases_C"/>
    <property type="match status" value="1"/>
</dbReference>
<sequence>MIIRAKAPLRVSFAGGGTDIPPYPQEHGGAVLCSTINKYAYANIIPGGREIEVHSLDYDMTIKYTNSDTALYDGKLDLVKAALRVMEVSDSYATVYLHSDAPPGSGLGSSSSMVVALIGAIKHWLQRPMTSYDIAALAYRVERIELAIAGGMQDQYAAAFGGFNFIEFQGDTVVVNPLRVRSDTINELEYNLLLCYTGGIRLSAHIIDDQVQNYRTGHVDSLEGLHQLKMIAYEMKKALLLGRLDDFGALLHEGWQNKKRLSNRISNSHIDGIYEEALRYGALGGKLLGAGGGGYLLLYCPYNKKHRVAAAIERMGGQITPWNFENRGLQTWESDRGVMSGTIHSMAV</sequence>
<feature type="domain" description="GHMP kinase N-terminal" evidence="6">
    <location>
        <begin position="78"/>
        <end position="162"/>
    </location>
</feature>
<evidence type="ECO:0000256" key="2">
    <source>
        <dbReference type="ARBA" id="ARBA00022741"/>
    </source>
</evidence>
<dbReference type="Proteomes" id="UP000425916">
    <property type="component" value="Chromosome"/>
</dbReference>
<dbReference type="InterPro" id="IPR014606">
    <property type="entry name" value="Heptose_7-P_kinase"/>
</dbReference>
<dbReference type="RefSeq" id="WP_156273570.1">
    <property type="nucleotide sequence ID" value="NZ_CP046244.1"/>
</dbReference>
<dbReference type="InterPro" id="IPR013750">
    <property type="entry name" value="GHMP_kinase_C_dom"/>
</dbReference>
<keyword evidence="3 8" id="KW-0418">Kinase</keyword>
<dbReference type="Pfam" id="PF00288">
    <property type="entry name" value="GHMP_kinases_N"/>
    <property type="match status" value="1"/>
</dbReference>
<dbReference type="SUPFAM" id="SSF55060">
    <property type="entry name" value="GHMP Kinase, C-terminal domain"/>
    <property type="match status" value="1"/>
</dbReference>
<dbReference type="PANTHER" id="PTHR32463:SF0">
    <property type="entry name" value="L-FUCOSE KINASE"/>
    <property type="match status" value="1"/>
</dbReference>
<dbReference type="PIRSF" id="PIRSF036406">
    <property type="entry name" value="Hept_kin"/>
    <property type="match status" value="1"/>
</dbReference>
<dbReference type="GO" id="GO:0050201">
    <property type="term" value="F:fucokinase activity"/>
    <property type="evidence" value="ECO:0007669"/>
    <property type="project" value="TreeGrafter"/>
</dbReference>
<reference evidence="8 9" key="1">
    <citation type="submission" date="2019-11" db="EMBL/GenBank/DDBJ databases">
        <title>Genome sequence of Moorella glycerini DSM11254.</title>
        <authorList>
            <person name="Poehlein A."/>
            <person name="Boeer T."/>
            <person name="Daniel R."/>
        </authorList>
    </citation>
    <scope>NUCLEOTIDE SEQUENCE [LARGE SCALE GENOMIC DNA]</scope>
    <source>
        <strain evidence="8 9">DSM 11254</strain>
    </source>
</reference>
<evidence type="ECO:0000259" key="6">
    <source>
        <dbReference type="Pfam" id="PF00288"/>
    </source>
</evidence>
<dbReference type="InterPro" id="IPR006204">
    <property type="entry name" value="GHMP_kinase_N_dom"/>
</dbReference>
<dbReference type="PANTHER" id="PTHR32463">
    <property type="entry name" value="L-FUCOSE KINASE"/>
    <property type="match status" value="1"/>
</dbReference>
<protein>
    <submittedName>
        <fullName evidence="8">D-glycero-alpha-D-manno-heptose 7-phosphate kinase</fullName>
        <ecNumber evidence="8">2.7.1.168</ecNumber>
    </submittedName>
</protein>
<comment type="similarity">
    <text evidence="5">Belongs to the GHMP kinase family.</text>
</comment>
<dbReference type="AlphaFoldDB" id="A0A6I5ZSJ9"/>
<feature type="domain" description="GHMP kinase C-terminal" evidence="7">
    <location>
        <begin position="235"/>
        <end position="314"/>
    </location>
</feature>
<proteinExistence type="inferred from homology"/>
<dbReference type="GO" id="GO:0005524">
    <property type="term" value="F:ATP binding"/>
    <property type="evidence" value="ECO:0007669"/>
    <property type="project" value="UniProtKB-KW"/>
</dbReference>
<gene>
    <name evidence="8" type="primary">hddA</name>
    <name evidence="8" type="ORF">MGLY_20670</name>
</gene>
<dbReference type="SUPFAM" id="SSF54211">
    <property type="entry name" value="Ribosomal protein S5 domain 2-like"/>
    <property type="match status" value="1"/>
</dbReference>
<accession>A0A6I5ZSJ9</accession>
<evidence type="ECO:0000313" key="8">
    <source>
        <dbReference type="EMBL" id="QGP92678.1"/>
    </source>
</evidence>
<dbReference type="InterPro" id="IPR001174">
    <property type="entry name" value="HddA/FKP"/>
</dbReference>
<evidence type="ECO:0000259" key="7">
    <source>
        <dbReference type="Pfam" id="PF08544"/>
    </source>
</evidence>
<dbReference type="InterPro" id="IPR020568">
    <property type="entry name" value="Ribosomal_Su5_D2-typ_SF"/>
</dbReference>
<evidence type="ECO:0000256" key="5">
    <source>
        <dbReference type="ARBA" id="ARBA00038121"/>
    </source>
</evidence>
<name>A0A6I5ZSJ9_9FIRM</name>
<dbReference type="EMBL" id="CP046244">
    <property type="protein sequence ID" value="QGP92678.1"/>
    <property type="molecule type" value="Genomic_DNA"/>
</dbReference>
<dbReference type="EC" id="2.7.1.168" evidence="8"/>